<feature type="non-terminal residue" evidence="3">
    <location>
        <position position="1"/>
    </location>
</feature>
<dbReference type="EMBL" id="GECZ01017856">
    <property type="protein sequence ID" value="JAS51913.1"/>
    <property type="molecule type" value="Transcribed_RNA"/>
</dbReference>
<dbReference type="GO" id="GO:0043130">
    <property type="term" value="F:ubiquitin binding"/>
    <property type="evidence" value="ECO:0007669"/>
    <property type="project" value="TreeGrafter"/>
</dbReference>
<feature type="non-terminal residue" evidence="3">
    <location>
        <position position="186"/>
    </location>
</feature>
<dbReference type="GO" id="GO:0036503">
    <property type="term" value="P:ERAD pathway"/>
    <property type="evidence" value="ECO:0007669"/>
    <property type="project" value="TreeGrafter"/>
</dbReference>
<evidence type="ECO:0000313" key="3">
    <source>
        <dbReference type="EMBL" id="JAS51913.1"/>
    </source>
</evidence>
<reference evidence="3" key="1">
    <citation type="submission" date="2015-11" db="EMBL/GenBank/DDBJ databases">
        <title>De novo transcriptome assembly of four potential Pierce s Disease insect vectors from Arizona vineyards.</title>
        <authorList>
            <person name="Tassone E.E."/>
        </authorList>
    </citation>
    <scope>NUCLEOTIDE SEQUENCE</scope>
</reference>
<dbReference type="SUPFAM" id="SSF52833">
    <property type="entry name" value="Thioredoxin-like"/>
    <property type="match status" value="1"/>
</dbReference>
<evidence type="ECO:0000259" key="2">
    <source>
        <dbReference type="PROSITE" id="PS50033"/>
    </source>
</evidence>
<dbReference type="GO" id="GO:0005783">
    <property type="term" value="C:endoplasmic reticulum"/>
    <property type="evidence" value="ECO:0007669"/>
    <property type="project" value="TreeGrafter"/>
</dbReference>
<dbReference type="InterPro" id="IPR001012">
    <property type="entry name" value="UBX_dom"/>
</dbReference>
<evidence type="ECO:0000256" key="1">
    <source>
        <dbReference type="SAM" id="Coils"/>
    </source>
</evidence>
<dbReference type="InterPro" id="IPR050730">
    <property type="entry name" value="UBX_domain-protein"/>
</dbReference>
<feature type="domain" description="UBX" evidence="2">
    <location>
        <begin position="160"/>
        <end position="186"/>
    </location>
</feature>
<feature type="coiled-coil region" evidence="1">
    <location>
        <begin position="106"/>
        <end position="139"/>
    </location>
</feature>
<dbReference type="PROSITE" id="PS50033">
    <property type="entry name" value="UBX"/>
    <property type="match status" value="1"/>
</dbReference>
<keyword evidence="1" id="KW-0175">Coiled coil</keyword>
<dbReference type="PANTHER" id="PTHR23322:SF1">
    <property type="entry name" value="FAS-ASSOCIATED FACTOR 2"/>
    <property type="match status" value="1"/>
</dbReference>
<accession>A0A1B6FPH0</accession>
<organism evidence="3">
    <name type="scientific">Cuerna arida</name>
    <dbReference type="NCBI Taxonomy" id="1464854"/>
    <lineage>
        <taxon>Eukaryota</taxon>
        <taxon>Metazoa</taxon>
        <taxon>Ecdysozoa</taxon>
        <taxon>Arthropoda</taxon>
        <taxon>Hexapoda</taxon>
        <taxon>Insecta</taxon>
        <taxon>Pterygota</taxon>
        <taxon>Neoptera</taxon>
        <taxon>Paraneoptera</taxon>
        <taxon>Hemiptera</taxon>
        <taxon>Auchenorrhyncha</taxon>
        <taxon>Membracoidea</taxon>
        <taxon>Cicadellidae</taxon>
        <taxon>Cicadellinae</taxon>
        <taxon>Proconiini</taxon>
        <taxon>Cuerna</taxon>
    </lineage>
</organism>
<gene>
    <name evidence="3" type="ORF">g.6806</name>
</gene>
<protein>
    <recommendedName>
        <fullName evidence="2">UBX domain-containing protein</fullName>
    </recommendedName>
</protein>
<dbReference type="Gene3D" id="3.40.30.10">
    <property type="entry name" value="Glutaredoxin"/>
    <property type="match status" value="1"/>
</dbReference>
<name>A0A1B6FPH0_9HEMI</name>
<sequence length="186" mass="21597">ISFFNSHCTLFWACSIHTGEGYRVMQLFNPRSYPFIAVVLLVKGKMTIVSKVCGMNSSDSFVTYLNQVYHEFDWHLVKARSDRVERNVTQTIREQQDKAYNESLRADEEKQRQKEVKKAAKIAEELRQESEAIAELHRRNNVQRMRQLASATLPEEPSANAIDIVQLVFKLPNGQRISRRFRCSDS</sequence>
<dbReference type="InterPro" id="IPR036249">
    <property type="entry name" value="Thioredoxin-like_sf"/>
</dbReference>
<dbReference type="PANTHER" id="PTHR23322">
    <property type="entry name" value="FAS-ASSOCIATED PROTEIN"/>
    <property type="match status" value="1"/>
</dbReference>
<dbReference type="SUPFAM" id="SSF54236">
    <property type="entry name" value="Ubiquitin-like"/>
    <property type="match status" value="1"/>
</dbReference>
<dbReference type="InterPro" id="IPR029071">
    <property type="entry name" value="Ubiquitin-like_domsf"/>
</dbReference>
<dbReference type="AlphaFoldDB" id="A0A1B6FPH0"/>
<proteinExistence type="predicted"/>